<protein>
    <recommendedName>
        <fullName evidence="5">VPEID-CTERM sorting domain-containing protein</fullName>
    </recommendedName>
</protein>
<evidence type="ECO:0000313" key="4">
    <source>
        <dbReference type="Proteomes" id="UP000481421"/>
    </source>
</evidence>
<dbReference type="EMBL" id="JAAIKE010000007">
    <property type="protein sequence ID" value="NEX48048.1"/>
    <property type="molecule type" value="Genomic_DNA"/>
</dbReference>
<dbReference type="AlphaFoldDB" id="A0A6B3RTF5"/>
<keyword evidence="1" id="KW-0812">Transmembrane</keyword>
<organism evidence="3 4">
    <name type="scientific">Pseudotabrizicola algicola</name>
    <dbReference type="NCBI Taxonomy" id="2709381"/>
    <lineage>
        <taxon>Bacteria</taxon>
        <taxon>Pseudomonadati</taxon>
        <taxon>Pseudomonadota</taxon>
        <taxon>Alphaproteobacteria</taxon>
        <taxon>Rhodobacterales</taxon>
        <taxon>Paracoccaceae</taxon>
        <taxon>Pseudotabrizicola</taxon>
    </lineage>
</organism>
<keyword evidence="2" id="KW-0732">Signal</keyword>
<feature type="transmembrane region" description="Helical" evidence="1">
    <location>
        <begin position="46"/>
        <end position="66"/>
    </location>
</feature>
<dbReference type="Proteomes" id="UP000481421">
    <property type="component" value="Unassembled WGS sequence"/>
</dbReference>
<name>A0A6B3RTF5_9RHOB</name>
<accession>A0A6B3RTF5</accession>
<proteinExistence type="predicted"/>
<reference evidence="3 4" key="1">
    <citation type="submission" date="2020-02" db="EMBL/GenBank/DDBJ databases">
        <title>Rhodobacter algicola sp. nov., isolated from microalga culture.</title>
        <authorList>
            <person name="Park C.-Y."/>
        </authorList>
    </citation>
    <scope>NUCLEOTIDE SEQUENCE [LARGE SCALE GENOMIC DNA]</scope>
    <source>
        <strain evidence="3 4">ETT8</strain>
    </source>
</reference>
<dbReference type="RefSeq" id="WP_164614382.1">
    <property type="nucleotide sequence ID" value="NZ_JAAIKE010000007.1"/>
</dbReference>
<feature type="signal peptide" evidence="2">
    <location>
        <begin position="1"/>
        <end position="22"/>
    </location>
</feature>
<evidence type="ECO:0000313" key="3">
    <source>
        <dbReference type="EMBL" id="NEX48048.1"/>
    </source>
</evidence>
<feature type="chain" id="PRO_5025374612" description="VPEID-CTERM sorting domain-containing protein" evidence="2">
    <location>
        <begin position="23"/>
        <end position="74"/>
    </location>
</feature>
<evidence type="ECO:0008006" key="5">
    <source>
        <dbReference type="Google" id="ProtNLM"/>
    </source>
</evidence>
<sequence length="74" mass="6880">MSRITALVASLALAASATVASAGGLAAPEEDNTVIAVVPGAKPVGSMGNAGVAAAGAAALLLALALKKNNSGSH</sequence>
<keyword evidence="4" id="KW-1185">Reference proteome</keyword>
<evidence type="ECO:0000256" key="1">
    <source>
        <dbReference type="SAM" id="Phobius"/>
    </source>
</evidence>
<comment type="caution">
    <text evidence="3">The sequence shown here is derived from an EMBL/GenBank/DDBJ whole genome shotgun (WGS) entry which is preliminary data.</text>
</comment>
<keyword evidence="1" id="KW-0472">Membrane</keyword>
<keyword evidence="1" id="KW-1133">Transmembrane helix</keyword>
<evidence type="ECO:0000256" key="2">
    <source>
        <dbReference type="SAM" id="SignalP"/>
    </source>
</evidence>
<gene>
    <name evidence="3" type="ORF">G3572_17705</name>
</gene>